<evidence type="ECO:0000256" key="3">
    <source>
        <dbReference type="ARBA" id="ARBA00022827"/>
    </source>
</evidence>
<dbReference type="RefSeq" id="WP_171588306.1">
    <property type="nucleotide sequence ID" value="NZ_JABGBO010000003.1"/>
</dbReference>
<keyword evidence="4" id="KW-0521">NADP</keyword>
<feature type="disulfide bond" description="Redox-active" evidence="10">
    <location>
        <begin position="43"/>
        <end position="48"/>
    </location>
</feature>
<dbReference type="InterPro" id="IPR004099">
    <property type="entry name" value="Pyr_nucl-diS_OxRdtase_dimer"/>
</dbReference>
<dbReference type="Pfam" id="PF07992">
    <property type="entry name" value="Pyr_redox_2"/>
    <property type="match status" value="1"/>
</dbReference>
<evidence type="ECO:0000256" key="9">
    <source>
        <dbReference type="PIRSR" id="PIRSR000350-3"/>
    </source>
</evidence>
<accession>A0A7Y4LBE2</accession>
<dbReference type="InterPro" id="IPR023753">
    <property type="entry name" value="FAD/NAD-binding_dom"/>
</dbReference>
<keyword evidence="7 11" id="KW-0676">Redox-active center</keyword>
<dbReference type="InterPro" id="IPR036188">
    <property type="entry name" value="FAD/NAD-bd_sf"/>
</dbReference>
<feature type="binding site" evidence="9">
    <location>
        <begin position="176"/>
        <end position="183"/>
    </location>
    <ligand>
        <name>NAD(+)</name>
        <dbReference type="ChEBI" id="CHEBI:57540"/>
    </ligand>
</feature>
<dbReference type="PANTHER" id="PTHR43014:SF4">
    <property type="entry name" value="PYRIDINE NUCLEOTIDE-DISULFIDE OXIDOREDUCTASE RCLA-RELATED"/>
    <property type="match status" value="1"/>
</dbReference>
<evidence type="ECO:0000259" key="12">
    <source>
        <dbReference type="Pfam" id="PF02852"/>
    </source>
</evidence>
<comment type="caution">
    <text evidence="14">The sequence shown here is derived from an EMBL/GenBank/DDBJ whole genome shotgun (WGS) entry which is preliminary data.</text>
</comment>
<dbReference type="EMBL" id="JABGBO010000003">
    <property type="protein sequence ID" value="NOL49342.1"/>
    <property type="molecule type" value="Genomic_DNA"/>
</dbReference>
<evidence type="ECO:0000256" key="4">
    <source>
        <dbReference type="ARBA" id="ARBA00022857"/>
    </source>
</evidence>
<dbReference type="GO" id="GO:0050660">
    <property type="term" value="F:flavin adenine dinucleotide binding"/>
    <property type="evidence" value="ECO:0007669"/>
    <property type="project" value="TreeGrafter"/>
</dbReference>
<evidence type="ECO:0000256" key="2">
    <source>
        <dbReference type="ARBA" id="ARBA00022630"/>
    </source>
</evidence>
<dbReference type="GO" id="GO:0016668">
    <property type="term" value="F:oxidoreductase activity, acting on a sulfur group of donors, NAD(P) as acceptor"/>
    <property type="evidence" value="ECO:0007669"/>
    <property type="project" value="InterPro"/>
</dbReference>
<dbReference type="PRINTS" id="PR00368">
    <property type="entry name" value="FADPNR"/>
</dbReference>
<keyword evidence="6" id="KW-1015">Disulfide bond</keyword>
<evidence type="ECO:0000256" key="8">
    <source>
        <dbReference type="PIRSR" id="PIRSR000350-2"/>
    </source>
</evidence>
<evidence type="ECO:0000256" key="6">
    <source>
        <dbReference type="ARBA" id="ARBA00023157"/>
    </source>
</evidence>
<dbReference type="SUPFAM" id="SSF55424">
    <property type="entry name" value="FAD/NAD-linked reductases, dimerisation (C-terminal) domain"/>
    <property type="match status" value="1"/>
</dbReference>
<dbReference type="Gene3D" id="3.50.50.60">
    <property type="entry name" value="FAD/NAD(P)-binding domain"/>
    <property type="match status" value="2"/>
</dbReference>
<dbReference type="PANTHER" id="PTHR43014">
    <property type="entry name" value="MERCURIC REDUCTASE"/>
    <property type="match status" value="1"/>
</dbReference>
<dbReference type="PRINTS" id="PR00411">
    <property type="entry name" value="PNDRDTASEI"/>
</dbReference>
<evidence type="ECO:0000256" key="7">
    <source>
        <dbReference type="ARBA" id="ARBA00023284"/>
    </source>
</evidence>
<sequence>MKHYDLIVLGWGKAGKTLAGKYASKGKKVAIIEKDAKMYGGTCINVGCLPTKSLVHSAGLIHEIGELGVTRDADFNQQGYALAMARKKAVIAKLNQKNFGLLNDNPNVDVYTGEGKFISDKEIQVNDEVLTAEYIVINTGSQSRELPIKGADSSHVMDSQGMLDVEALPRRLLVVGAGFIGLEFASYFANFGSQVDVFQFNDEFLPSEDADVQEEIRKVLEAKGITFHFNTTVQEFIDQGNNVLVKYLSNGTIGERVYDKVLVSAGRVPNTHSLGLENTKIRLGKQGEILVDEYLRTDVPNVFAVGDVKGGAFFTYISLDDSRIVLPQLLEEGGSRTMNNRGLFATTTFIDPPYARVGENEKTAVAKGIGYTVKKGLSAAVPKAHLIAKTEGFTKLLFDENQILIGAQVFNYEAHENINFFTLAIKQKLTLPELRDFIYTHPIYLESMNDFLG</sequence>
<keyword evidence="3 9" id="KW-0274">FAD</keyword>
<evidence type="ECO:0000256" key="11">
    <source>
        <dbReference type="RuleBase" id="RU003691"/>
    </source>
</evidence>
<reference evidence="14 15" key="1">
    <citation type="submission" date="2020-05" db="EMBL/GenBank/DDBJ databases">
        <authorList>
            <person name="Niu N."/>
        </authorList>
    </citation>
    <scope>NUCLEOTIDE SEQUENCE [LARGE SCALE GENOMIC DNA]</scope>
    <source>
        <strain evidence="14 15">LMG10982</strain>
    </source>
</reference>
<dbReference type="GO" id="GO:0003955">
    <property type="term" value="F:NAD(P)H dehydrogenase (quinone) activity"/>
    <property type="evidence" value="ECO:0007669"/>
    <property type="project" value="TreeGrafter"/>
</dbReference>
<keyword evidence="2 11" id="KW-0285">Flavoprotein</keyword>
<feature type="binding site" evidence="9">
    <location>
        <position position="266"/>
    </location>
    <ligand>
        <name>NAD(+)</name>
        <dbReference type="ChEBI" id="CHEBI:57540"/>
    </ligand>
</feature>
<dbReference type="Gene3D" id="3.30.390.30">
    <property type="match status" value="1"/>
</dbReference>
<feature type="binding site" evidence="9">
    <location>
        <begin position="139"/>
        <end position="141"/>
    </location>
    <ligand>
        <name>FAD</name>
        <dbReference type="ChEBI" id="CHEBI:57692"/>
    </ligand>
</feature>
<feature type="binding site" evidence="9">
    <location>
        <position position="307"/>
    </location>
    <ligand>
        <name>FAD</name>
        <dbReference type="ChEBI" id="CHEBI:57692"/>
    </ligand>
</feature>
<evidence type="ECO:0000313" key="14">
    <source>
        <dbReference type="EMBL" id="NOL49342.1"/>
    </source>
</evidence>
<dbReference type="Pfam" id="PF02852">
    <property type="entry name" value="Pyr_redox_dim"/>
    <property type="match status" value="1"/>
</dbReference>
<dbReference type="InterPro" id="IPR016156">
    <property type="entry name" value="FAD/NAD-linked_Rdtase_dimer_sf"/>
</dbReference>
<feature type="binding site" evidence="9">
    <location>
        <position position="115"/>
    </location>
    <ligand>
        <name>FAD</name>
        <dbReference type="ChEBI" id="CHEBI:57692"/>
    </ligand>
</feature>
<feature type="domain" description="Pyridine nucleotide-disulphide oxidoreductase dimerisation" evidence="12">
    <location>
        <begin position="345"/>
        <end position="449"/>
    </location>
</feature>
<dbReference type="PROSITE" id="PS00076">
    <property type="entry name" value="PYRIDINE_REDOX_1"/>
    <property type="match status" value="1"/>
</dbReference>
<evidence type="ECO:0000313" key="15">
    <source>
        <dbReference type="Proteomes" id="UP000541421"/>
    </source>
</evidence>
<gene>
    <name evidence="14" type="ORF">HKX40_04185</name>
</gene>
<keyword evidence="9" id="KW-0547">Nucleotide-binding</keyword>
<evidence type="ECO:0000256" key="10">
    <source>
        <dbReference type="PIRSR" id="PIRSR000350-4"/>
    </source>
</evidence>
<dbReference type="AlphaFoldDB" id="A0A7Y4LBE2"/>
<dbReference type="InterPro" id="IPR012999">
    <property type="entry name" value="Pyr_OxRdtase_I_AS"/>
</dbReference>
<protein>
    <submittedName>
        <fullName evidence="14">NAD(P)/FAD-dependent oxidoreductase</fullName>
    </submittedName>
</protein>
<evidence type="ECO:0000256" key="1">
    <source>
        <dbReference type="ARBA" id="ARBA00007532"/>
    </source>
</evidence>
<proteinExistence type="inferred from homology"/>
<keyword evidence="15" id="KW-1185">Reference proteome</keyword>
<comment type="cofactor">
    <cofactor evidence="9">
        <name>FAD</name>
        <dbReference type="ChEBI" id="CHEBI:57692"/>
    </cofactor>
    <text evidence="9">Binds 1 FAD per subunit.</text>
</comment>
<comment type="similarity">
    <text evidence="1 11">Belongs to the class-I pyridine nucleotide-disulfide oxidoreductase family.</text>
</comment>
<keyword evidence="5 11" id="KW-0560">Oxidoreductase</keyword>
<feature type="domain" description="FAD/NAD(P)-binding" evidence="13">
    <location>
        <begin position="4"/>
        <end position="309"/>
    </location>
</feature>
<feature type="binding site" evidence="9">
    <location>
        <position position="52"/>
    </location>
    <ligand>
        <name>FAD</name>
        <dbReference type="ChEBI" id="CHEBI:57692"/>
    </ligand>
</feature>
<keyword evidence="9" id="KW-0520">NAD</keyword>
<evidence type="ECO:0000259" key="13">
    <source>
        <dbReference type="Pfam" id="PF07992"/>
    </source>
</evidence>
<dbReference type="Proteomes" id="UP000541421">
    <property type="component" value="Unassembled WGS sequence"/>
</dbReference>
<name>A0A7Y4LBE2_9BURK</name>
<dbReference type="SUPFAM" id="SSF51905">
    <property type="entry name" value="FAD/NAD(P)-binding domain"/>
    <property type="match status" value="1"/>
</dbReference>
<feature type="active site" description="Proton acceptor" evidence="8">
    <location>
        <position position="441"/>
    </location>
</feature>
<dbReference type="PIRSF" id="PIRSF000350">
    <property type="entry name" value="Mercury_reductase_MerA"/>
    <property type="match status" value="1"/>
</dbReference>
<organism evidence="14 15">
    <name type="scientific">Pelistega europaea</name>
    <dbReference type="NCBI Taxonomy" id="106147"/>
    <lineage>
        <taxon>Bacteria</taxon>
        <taxon>Pseudomonadati</taxon>
        <taxon>Pseudomonadota</taxon>
        <taxon>Betaproteobacteria</taxon>
        <taxon>Burkholderiales</taxon>
        <taxon>Alcaligenaceae</taxon>
        <taxon>Pelistega</taxon>
    </lineage>
</organism>
<evidence type="ECO:0000256" key="5">
    <source>
        <dbReference type="ARBA" id="ARBA00023002"/>
    </source>
</evidence>
<dbReference type="InterPro" id="IPR001100">
    <property type="entry name" value="Pyr_nuc-diS_OxRdtase"/>
</dbReference>